<protein>
    <recommendedName>
        <fullName evidence="5">Alpha/beta hydrolase fold-3 domain-containing protein</fullName>
    </recommendedName>
</protein>
<evidence type="ECO:0000259" key="5">
    <source>
        <dbReference type="Pfam" id="PF07859"/>
    </source>
</evidence>
<evidence type="ECO:0000313" key="6">
    <source>
        <dbReference type="EMBL" id="KAJ2920721.1"/>
    </source>
</evidence>
<keyword evidence="2" id="KW-0378">Hydrolase</keyword>
<evidence type="ECO:0000256" key="3">
    <source>
        <dbReference type="PROSITE-ProRule" id="PRU10038"/>
    </source>
</evidence>
<dbReference type="Gene3D" id="3.40.50.1820">
    <property type="entry name" value="alpha/beta hydrolase"/>
    <property type="match status" value="1"/>
</dbReference>
<dbReference type="AlphaFoldDB" id="A0A9W8M802"/>
<dbReference type="InterPro" id="IPR033140">
    <property type="entry name" value="Lipase_GDXG_put_SER_AS"/>
</dbReference>
<comment type="similarity">
    <text evidence="1">Belongs to the 'GDXG' lipolytic enzyme family.</text>
</comment>
<feature type="domain" description="Alpha/beta hydrolase fold-3" evidence="5">
    <location>
        <begin position="123"/>
        <end position="353"/>
    </location>
</feature>
<accession>A0A9W8M802</accession>
<dbReference type="Pfam" id="PF07859">
    <property type="entry name" value="Abhydrolase_3"/>
    <property type="match status" value="1"/>
</dbReference>
<dbReference type="InterPro" id="IPR050300">
    <property type="entry name" value="GDXG_lipolytic_enzyme"/>
</dbReference>
<keyword evidence="4" id="KW-0812">Transmembrane</keyword>
<keyword evidence="7" id="KW-1185">Reference proteome</keyword>
<organism evidence="6 7">
    <name type="scientific">Candolleomyces eurysporus</name>
    <dbReference type="NCBI Taxonomy" id="2828524"/>
    <lineage>
        <taxon>Eukaryota</taxon>
        <taxon>Fungi</taxon>
        <taxon>Dikarya</taxon>
        <taxon>Basidiomycota</taxon>
        <taxon>Agaricomycotina</taxon>
        <taxon>Agaricomycetes</taxon>
        <taxon>Agaricomycetidae</taxon>
        <taxon>Agaricales</taxon>
        <taxon>Agaricineae</taxon>
        <taxon>Psathyrellaceae</taxon>
        <taxon>Candolleomyces</taxon>
    </lineage>
</organism>
<feature type="active site" evidence="3">
    <location>
        <position position="202"/>
    </location>
</feature>
<evidence type="ECO:0000256" key="2">
    <source>
        <dbReference type="ARBA" id="ARBA00022801"/>
    </source>
</evidence>
<dbReference type="SUPFAM" id="SSF53474">
    <property type="entry name" value="alpha/beta-Hydrolases"/>
    <property type="match status" value="1"/>
</dbReference>
<name>A0A9W8M802_9AGAR</name>
<dbReference type="InterPro" id="IPR013094">
    <property type="entry name" value="AB_hydrolase_3"/>
</dbReference>
<gene>
    <name evidence="6" type="ORF">H1R20_g16372</name>
</gene>
<evidence type="ECO:0000256" key="1">
    <source>
        <dbReference type="ARBA" id="ARBA00010515"/>
    </source>
</evidence>
<keyword evidence="4" id="KW-1133">Transmembrane helix</keyword>
<dbReference type="GO" id="GO:0016787">
    <property type="term" value="F:hydrolase activity"/>
    <property type="evidence" value="ECO:0007669"/>
    <property type="project" value="UniProtKB-KW"/>
</dbReference>
<proteinExistence type="inferred from homology"/>
<dbReference type="PROSITE" id="PS01174">
    <property type="entry name" value="LIPASE_GDXG_SER"/>
    <property type="match status" value="1"/>
</dbReference>
<dbReference type="PANTHER" id="PTHR48081">
    <property type="entry name" value="AB HYDROLASE SUPERFAMILY PROTEIN C4A8.06C"/>
    <property type="match status" value="1"/>
</dbReference>
<comment type="caution">
    <text evidence="6">The sequence shown here is derived from an EMBL/GenBank/DDBJ whole genome shotgun (WGS) entry which is preliminary data.</text>
</comment>
<evidence type="ECO:0000256" key="4">
    <source>
        <dbReference type="SAM" id="Phobius"/>
    </source>
</evidence>
<dbReference type="PANTHER" id="PTHR48081:SF31">
    <property type="entry name" value="STERYL ACETYL HYDROLASE MUG81-RELATED"/>
    <property type="match status" value="1"/>
</dbReference>
<dbReference type="EMBL" id="JANBPK010001787">
    <property type="protein sequence ID" value="KAJ2920721.1"/>
    <property type="molecule type" value="Genomic_DNA"/>
</dbReference>
<evidence type="ECO:0000313" key="7">
    <source>
        <dbReference type="Proteomes" id="UP001140091"/>
    </source>
</evidence>
<feature type="non-terminal residue" evidence="6">
    <location>
        <position position="391"/>
    </location>
</feature>
<dbReference type="InterPro" id="IPR029058">
    <property type="entry name" value="AB_hydrolase_fold"/>
</dbReference>
<sequence>MSSNEARQQLLALSWTKKALTLSYVVFVLPFSFLWKLAKSPVQLRGYPKPLRRKIGEISLQVVRDGLSVTQMRFLLKGTTKTAYEAWTKSKNVDPQEEVIAHGGRLLWVGKGPKGIEEDSKVVLYFHGGGYLLPMQEWSLDYWSTAIKVLEKSKKHVSIAALAYNLSGESTYPVQLNQALAAIEHLLKVGYKPSNIVLAGDSAGANLVFQVLLHLNLLRLRSTSQSDVDVAETGVATFELPADLKLRGALGISPWFPVHSREAAAKSYQENRESDIISPEALRDFARIYAAGVPESHKPHFDFVSTPKEWFKGFDAVVDRILITVGEKELLRDDILEVARGKVAEYHQDTTIILQEFGVHDDVFYDVGVGLDPLTTKLTVEILEWLEAVFS</sequence>
<dbReference type="OrthoDB" id="2152029at2759"/>
<keyword evidence="4" id="KW-0472">Membrane</keyword>
<feature type="transmembrane region" description="Helical" evidence="4">
    <location>
        <begin position="20"/>
        <end position="38"/>
    </location>
</feature>
<dbReference type="Proteomes" id="UP001140091">
    <property type="component" value="Unassembled WGS sequence"/>
</dbReference>
<reference evidence="6" key="1">
    <citation type="submission" date="2022-06" db="EMBL/GenBank/DDBJ databases">
        <title>Genome Sequence of Candolleomyces eurysporus.</title>
        <authorList>
            <person name="Buettner E."/>
        </authorList>
    </citation>
    <scope>NUCLEOTIDE SEQUENCE</scope>
    <source>
        <strain evidence="6">VTCC 930004</strain>
    </source>
</reference>